<feature type="domain" description="Rhodanese" evidence="3">
    <location>
        <begin position="200"/>
        <end position="247"/>
    </location>
</feature>
<name>A0AAD7NGH6_9AGAR</name>
<keyword evidence="5" id="KW-1185">Reference proteome</keyword>
<evidence type="ECO:0000256" key="1">
    <source>
        <dbReference type="SAM" id="MobiDB-lite"/>
    </source>
</evidence>
<evidence type="ECO:0000313" key="5">
    <source>
        <dbReference type="Proteomes" id="UP001215280"/>
    </source>
</evidence>
<organism evidence="4 5">
    <name type="scientific">Mycena maculata</name>
    <dbReference type="NCBI Taxonomy" id="230809"/>
    <lineage>
        <taxon>Eukaryota</taxon>
        <taxon>Fungi</taxon>
        <taxon>Dikarya</taxon>
        <taxon>Basidiomycota</taxon>
        <taxon>Agaricomycotina</taxon>
        <taxon>Agaricomycetes</taxon>
        <taxon>Agaricomycetidae</taxon>
        <taxon>Agaricales</taxon>
        <taxon>Marasmiineae</taxon>
        <taxon>Mycenaceae</taxon>
        <taxon>Mycena</taxon>
    </lineage>
</organism>
<protein>
    <recommendedName>
        <fullName evidence="6">BTB domain-containing protein</fullName>
    </recommendedName>
</protein>
<dbReference type="InterPro" id="IPR000210">
    <property type="entry name" value="BTB/POZ_dom"/>
</dbReference>
<dbReference type="InterPro" id="IPR011333">
    <property type="entry name" value="SKP1/BTB/POZ_sf"/>
</dbReference>
<feature type="domain" description="BTB" evidence="2">
    <location>
        <begin position="28"/>
        <end position="91"/>
    </location>
</feature>
<dbReference type="PROSITE" id="PS50097">
    <property type="entry name" value="BTB"/>
    <property type="match status" value="1"/>
</dbReference>
<evidence type="ECO:0000259" key="2">
    <source>
        <dbReference type="PROSITE" id="PS50097"/>
    </source>
</evidence>
<dbReference type="AlphaFoldDB" id="A0AAD7NGH6"/>
<dbReference type="Gene3D" id="3.30.710.10">
    <property type="entry name" value="Potassium Channel Kv1.1, Chain A"/>
    <property type="match status" value="1"/>
</dbReference>
<evidence type="ECO:0000313" key="4">
    <source>
        <dbReference type="EMBL" id="KAJ7758958.1"/>
    </source>
</evidence>
<dbReference type="SUPFAM" id="SSF54695">
    <property type="entry name" value="POZ domain"/>
    <property type="match status" value="1"/>
</dbReference>
<proteinExistence type="predicted"/>
<evidence type="ECO:0008006" key="6">
    <source>
        <dbReference type="Google" id="ProtNLM"/>
    </source>
</evidence>
<gene>
    <name evidence="4" type="ORF">DFH07DRAFT_447423</name>
</gene>
<dbReference type="PROSITE" id="PS50206">
    <property type="entry name" value="RHODANESE_3"/>
    <property type="match status" value="1"/>
</dbReference>
<comment type="caution">
    <text evidence="4">The sequence shown here is derived from an EMBL/GenBank/DDBJ whole genome shotgun (WGS) entry which is preliminary data.</text>
</comment>
<sequence length="308" mass="33976">MSKATSESSNPRPSILTPTFPFTSAPDADVILRSSDGADFYLHRAILSLVSPVFQTMFSFPQSVAVSEIPITAVQEDSVLLDRALRFFYPGGNTAVSTIDDLRDIIEVLVSKYDVACVGPIAKQHLARYYADRPLAVYGIAIAHGWKDAALHAARESLKRPLRIVDAQASPDLNHLPATAYHNLLYYHRLCAAAAKSATEDLRWLRPNDDVWFTCGTCARADAAWYLADGGLHTVRIWFNQYLERLGDVLGETPGVDIAHHKTMYDALASASKCTTCCEKVFDQLPEFVSTRLVARISEAIDAIELKS</sequence>
<accession>A0AAD7NGH6</accession>
<dbReference type="Pfam" id="PF00651">
    <property type="entry name" value="BTB"/>
    <property type="match status" value="1"/>
</dbReference>
<dbReference type="EMBL" id="JARJLG010000053">
    <property type="protein sequence ID" value="KAJ7758958.1"/>
    <property type="molecule type" value="Genomic_DNA"/>
</dbReference>
<dbReference type="InterPro" id="IPR001763">
    <property type="entry name" value="Rhodanese-like_dom"/>
</dbReference>
<reference evidence="4" key="1">
    <citation type="submission" date="2023-03" db="EMBL/GenBank/DDBJ databases">
        <title>Massive genome expansion in bonnet fungi (Mycena s.s.) driven by repeated elements and novel gene families across ecological guilds.</title>
        <authorList>
            <consortium name="Lawrence Berkeley National Laboratory"/>
            <person name="Harder C.B."/>
            <person name="Miyauchi S."/>
            <person name="Viragh M."/>
            <person name="Kuo A."/>
            <person name="Thoen E."/>
            <person name="Andreopoulos B."/>
            <person name="Lu D."/>
            <person name="Skrede I."/>
            <person name="Drula E."/>
            <person name="Henrissat B."/>
            <person name="Morin E."/>
            <person name="Kohler A."/>
            <person name="Barry K."/>
            <person name="LaButti K."/>
            <person name="Morin E."/>
            <person name="Salamov A."/>
            <person name="Lipzen A."/>
            <person name="Mereny Z."/>
            <person name="Hegedus B."/>
            <person name="Baldrian P."/>
            <person name="Stursova M."/>
            <person name="Weitz H."/>
            <person name="Taylor A."/>
            <person name="Grigoriev I.V."/>
            <person name="Nagy L.G."/>
            <person name="Martin F."/>
            <person name="Kauserud H."/>
        </authorList>
    </citation>
    <scope>NUCLEOTIDE SEQUENCE</scope>
    <source>
        <strain evidence="4">CBHHK188m</strain>
    </source>
</reference>
<dbReference type="Proteomes" id="UP001215280">
    <property type="component" value="Unassembled WGS sequence"/>
</dbReference>
<feature type="region of interest" description="Disordered" evidence="1">
    <location>
        <begin position="1"/>
        <end position="20"/>
    </location>
</feature>
<evidence type="ECO:0000259" key="3">
    <source>
        <dbReference type="PROSITE" id="PS50206"/>
    </source>
</evidence>